<feature type="binding site" evidence="9">
    <location>
        <position position="220"/>
    </location>
    <ligand>
        <name>5-phospho-alpha-D-ribose 1-diphosphate</name>
        <dbReference type="ChEBI" id="CHEBI:58017"/>
    </ligand>
</feature>
<feature type="binding site" evidence="9">
    <location>
        <position position="356"/>
    </location>
    <ligand>
        <name>Mg(2+)</name>
        <dbReference type="ChEBI" id="CHEBI:18420"/>
        <label>2</label>
    </ligand>
</feature>
<evidence type="ECO:0000256" key="7">
    <source>
        <dbReference type="ARBA" id="ARBA00052328"/>
    </source>
</evidence>
<feature type="binding site" evidence="9">
    <location>
        <position position="224"/>
    </location>
    <ligand>
        <name>Mg(2+)</name>
        <dbReference type="ChEBI" id="CHEBI:18420"/>
        <label>1</label>
    </ligand>
</feature>
<keyword evidence="2 9" id="KW-0028">Amino-acid biosynthesis</keyword>
<comment type="subunit">
    <text evidence="9">Homodimer.</text>
</comment>
<keyword evidence="9" id="KW-0460">Magnesium</keyword>
<organism evidence="13 14">
    <name type="scientific">Pedococcus bigeumensis</name>
    <dbReference type="NCBI Taxonomy" id="433644"/>
    <lineage>
        <taxon>Bacteria</taxon>
        <taxon>Bacillati</taxon>
        <taxon>Actinomycetota</taxon>
        <taxon>Actinomycetes</taxon>
        <taxon>Micrococcales</taxon>
        <taxon>Intrasporangiaceae</taxon>
        <taxon>Pedococcus</taxon>
    </lineage>
</organism>
<dbReference type="PANTHER" id="PTHR43285">
    <property type="entry name" value="ANTHRANILATE PHOSPHORIBOSYLTRANSFERASE"/>
    <property type="match status" value="1"/>
</dbReference>
<comment type="function">
    <text evidence="9">Catalyzes the transfer of the phosphoribosyl group of 5-phosphorylribose-1-pyrophosphate (PRPP) to anthranilate to yield N-(5'-phosphoribosyl)-anthranilate (PRA).</text>
</comment>
<evidence type="ECO:0000256" key="3">
    <source>
        <dbReference type="ARBA" id="ARBA00022676"/>
    </source>
</evidence>
<dbReference type="Proteomes" id="UP000317722">
    <property type="component" value="Unassembled WGS sequence"/>
</dbReference>
<evidence type="ECO:0000256" key="10">
    <source>
        <dbReference type="SAM" id="MobiDB-lite"/>
    </source>
</evidence>
<dbReference type="Pfam" id="PF00591">
    <property type="entry name" value="Glycos_transf_3"/>
    <property type="match status" value="1"/>
</dbReference>
<feature type="binding site" evidence="9">
    <location>
        <begin position="240"/>
        <end position="248"/>
    </location>
    <ligand>
        <name>5-phospho-alpha-D-ribose 1-diphosphate</name>
        <dbReference type="ChEBI" id="CHEBI:58017"/>
    </ligand>
</feature>
<dbReference type="Gene3D" id="1.20.970.10">
    <property type="entry name" value="Transferase, Pyrimidine Nucleoside Phosphorylase, Chain C"/>
    <property type="match status" value="1"/>
</dbReference>
<accession>A0A502D0M1</accession>
<keyword evidence="4 9" id="KW-0808">Transferase</keyword>
<dbReference type="EMBL" id="RCZM01000002">
    <property type="protein sequence ID" value="TPG18310.1"/>
    <property type="molecule type" value="Genomic_DNA"/>
</dbReference>
<dbReference type="FunFam" id="3.40.1030.10:FF:000002">
    <property type="entry name" value="Anthranilate phosphoribosyltransferase"/>
    <property type="match status" value="1"/>
</dbReference>
<feature type="binding site" evidence="9">
    <location>
        <position position="357"/>
    </location>
    <ligand>
        <name>Mg(2+)</name>
        <dbReference type="ChEBI" id="CHEBI:18420"/>
        <label>1</label>
    </ligand>
</feature>
<evidence type="ECO:0000256" key="8">
    <source>
        <dbReference type="ARBA" id="ARBA00061188"/>
    </source>
</evidence>
<comment type="similarity">
    <text evidence="9">Belongs to the anthranilate phosphoribosyltransferase family.</text>
</comment>
<feature type="binding site" evidence="9">
    <location>
        <position position="212"/>
    </location>
    <ligand>
        <name>anthranilate</name>
        <dbReference type="ChEBI" id="CHEBI:16567"/>
        <label>1</label>
    </ligand>
</feature>
<dbReference type="InterPro" id="IPR035902">
    <property type="entry name" value="Nuc_phospho_transferase"/>
</dbReference>
<evidence type="ECO:0000256" key="6">
    <source>
        <dbReference type="ARBA" id="ARBA00023141"/>
    </source>
</evidence>
<dbReference type="PANTHER" id="PTHR43285:SF2">
    <property type="entry name" value="ANTHRANILATE PHOSPHORIBOSYLTRANSFERASE"/>
    <property type="match status" value="1"/>
</dbReference>
<dbReference type="NCBIfam" id="TIGR01245">
    <property type="entry name" value="trpD"/>
    <property type="match status" value="1"/>
</dbReference>
<dbReference type="GO" id="GO:0005829">
    <property type="term" value="C:cytosol"/>
    <property type="evidence" value="ECO:0007669"/>
    <property type="project" value="TreeGrafter"/>
</dbReference>
<feature type="binding site" evidence="9">
    <location>
        <position position="243"/>
    </location>
    <ligand>
        <name>anthranilate</name>
        <dbReference type="ChEBI" id="CHEBI:16567"/>
        <label>1</label>
    </ligand>
</feature>
<feature type="binding site" evidence="9">
    <location>
        <position position="357"/>
    </location>
    <ligand>
        <name>Mg(2+)</name>
        <dbReference type="ChEBI" id="CHEBI:18420"/>
        <label>2</label>
    </ligand>
</feature>
<evidence type="ECO:0000256" key="5">
    <source>
        <dbReference type="ARBA" id="ARBA00022822"/>
    </source>
</evidence>
<feature type="compositionally biased region" description="Low complexity" evidence="10">
    <location>
        <begin position="69"/>
        <end position="79"/>
    </location>
</feature>
<dbReference type="Pfam" id="PF02885">
    <property type="entry name" value="Glycos_trans_3N"/>
    <property type="match status" value="1"/>
</dbReference>
<feature type="region of interest" description="Disordered" evidence="10">
    <location>
        <begin position="69"/>
        <end position="107"/>
    </location>
</feature>
<evidence type="ECO:0000259" key="12">
    <source>
        <dbReference type="Pfam" id="PF02885"/>
    </source>
</evidence>
<proteinExistence type="inferred from homology"/>
<keyword evidence="3 9" id="KW-0328">Glycosyltransferase</keyword>
<evidence type="ECO:0000313" key="13">
    <source>
        <dbReference type="EMBL" id="TPG18310.1"/>
    </source>
</evidence>
<dbReference type="SUPFAM" id="SSF52418">
    <property type="entry name" value="Nucleoside phosphorylase/phosphoribosyltransferase catalytic domain"/>
    <property type="match status" value="1"/>
</dbReference>
<reference evidence="13 14" key="1">
    <citation type="journal article" date="2019" name="Environ. Microbiol.">
        <title>Species interactions and distinct microbial communities in high Arctic permafrost affected cryosols are associated with the CH4 and CO2 gas fluxes.</title>
        <authorList>
            <person name="Altshuler I."/>
            <person name="Hamel J."/>
            <person name="Turney S."/>
            <person name="Magnuson E."/>
            <person name="Levesque R."/>
            <person name="Greer C."/>
            <person name="Whyte L.G."/>
        </authorList>
    </citation>
    <scope>NUCLEOTIDE SEQUENCE [LARGE SCALE GENOMIC DNA]</scope>
    <source>
        <strain evidence="13 14">S9.3A</strain>
    </source>
</reference>
<dbReference type="SUPFAM" id="SSF47648">
    <property type="entry name" value="Nucleoside phosphorylase/phosphoribosyltransferase N-terminal domain"/>
    <property type="match status" value="1"/>
</dbReference>
<feature type="binding site" evidence="9">
    <location>
        <position position="298"/>
    </location>
    <ligand>
        <name>anthranilate</name>
        <dbReference type="ChEBI" id="CHEBI:16567"/>
        <label>2</label>
    </ligand>
</feature>
<evidence type="ECO:0000313" key="14">
    <source>
        <dbReference type="Proteomes" id="UP000317722"/>
    </source>
</evidence>
<feature type="region of interest" description="Disordered" evidence="10">
    <location>
        <begin position="1"/>
        <end position="52"/>
    </location>
</feature>
<evidence type="ECO:0000256" key="1">
    <source>
        <dbReference type="ARBA" id="ARBA00004907"/>
    </source>
</evidence>
<dbReference type="AlphaFoldDB" id="A0A502D0M1"/>
<evidence type="ECO:0000259" key="11">
    <source>
        <dbReference type="Pfam" id="PF00591"/>
    </source>
</evidence>
<evidence type="ECO:0000256" key="2">
    <source>
        <dbReference type="ARBA" id="ARBA00022605"/>
    </source>
</evidence>
<comment type="caution">
    <text evidence="13">The sequence shown here is derived from an EMBL/GenBank/DDBJ whole genome shotgun (WGS) entry which is preliminary data.</text>
</comment>
<dbReference type="GO" id="GO:0000287">
    <property type="term" value="F:magnesium ion binding"/>
    <property type="evidence" value="ECO:0007669"/>
    <property type="project" value="UniProtKB-UniRule"/>
</dbReference>
<dbReference type="HAMAP" id="MF_00211">
    <property type="entry name" value="TrpD"/>
    <property type="match status" value="1"/>
</dbReference>
<comment type="caution">
    <text evidence="9">Lacks conserved residue(s) required for the propagation of feature annotation.</text>
</comment>
<sequence>MTRPRGTPSGSPWDVVRPVTWRSCRGVSARPRPPSSRPWRTPPSTSSSSTVRRRRWVAWACVASSRARSSTARPSWSSPGDLRTAGSRRGRWPTRRSRTPSTRSPWPPPWPSWVVADAPASPDPVAAPDPAAYTWPDLLTLLIARNHLSTDQAAWAMDQIMRGEASPVQVAGFLVALRAKGEGVEELRGLADVMLAHANRIEVPGPSLDIVGTGADRSNTVNISTMASIVIAASGIRVVKHGNRAASSASGSADVLEALGVNLTLTPQRVAEVASEAGITFCFAQAFHPAMRHAAVARSGLGVGTAFNVLGPLTNPAQPTYAVVGVADPRMAPLMAGVFAGRGKDAVVFRGDDGLDELTLSTTSSIWWVRGGEVTERTFDPLHVGLQRQPIEALRGADATHNAQVARDLFDGHRGAVRDAVVLNAGMALALAGPDLGATERAAGDRIEHDLSDEAFAAAVRVGMDRAEAALDTGAAAAQLERWAAATQRTDSA</sequence>
<dbReference type="InterPro" id="IPR017459">
    <property type="entry name" value="Glycosyl_Trfase_fam3_N_dom"/>
</dbReference>
<dbReference type="OrthoDB" id="9806430at2"/>
<keyword evidence="9" id="KW-0479">Metal-binding</keyword>
<dbReference type="EC" id="2.4.2.18" evidence="9"/>
<name>A0A502D0M1_9MICO</name>
<comment type="cofactor">
    <cofactor evidence="9">
        <name>Mg(2+)</name>
        <dbReference type="ChEBI" id="CHEBI:18420"/>
    </cofactor>
    <text evidence="9">Binds 2 magnesium ions per monomer.</text>
</comment>
<dbReference type="Gene3D" id="3.40.1030.10">
    <property type="entry name" value="Nucleoside phosphorylase/phosphoribosyltransferase catalytic domain"/>
    <property type="match status" value="1"/>
</dbReference>
<dbReference type="InterPro" id="IPR000312">
    <property type="entry name" value="Glycosyl_Trfase_fam3"/>
</dbReference>
<dbReference type="GO" id="GO:0000162">
    <property type="term" value="P:L-tryptophan biosynthetic process"/>
    <property type="evidence" value="ECO:0007669"/>
    <property type="project" value="UniProtKB-UniRule"/>
</dbReference>
<keyword evidence="6 9" id="KW-0057">Aromatic amino acid biosynthesis</keyword>
<keyword evidence="14" id="KW-1185">Reference proteome</keyword>
<feature type="compositionally biased region" description="Basic residues" evidence="10">
    <location>
        <begin position="86"/>
        <end position="98"/>
    </location>
</feature>
<feature type="binding site" evidence="9">
    <location>
        <begin position="222"/>
        <end position="225"/>
    </location>
    <ligand>
        <name>5-phospho-alpha-D-ribose 1-diphosphate</name>
        <dbReference type="ChEBI" id="CHEBI:58017"/>
    </ligand>
</feature>
<dbReference type="InterPro" id="IPR036320">
    <property type="entry name" value="Glycosyl_Trfase_fam3_N_dom_sf"/>
</dbReference>
<feature type="domain" description="Glycosyl transferase family 3" evidence="11">
    <location>
        <begin position="207"/>
        <end position="433"/>
    </location>
</feature>
<feature type="binding site" evidence="9">
    <location>
        <position position="212"/>
    </location>
    <ligand>
        <name>5-phospho-alpha-D-ribose 1-diphosphate</name>
        <dbReference type="ChEBI" id="CHEBI:58017"/>
    </ligand>
</feature>
<dbReference type="InterPro" id="IPR005940">
    <property type="entry name" value="Anthranilate_Pribosyl_Tfrase"/>
</dbReference>
<feature type="binding site" evidence="9">
    <location>
        <position position="252"/>
    </location>
    <ligand>
        <name>5-phospho-alpha-D-ribose 1-diphosphate</name>
        <dbReference type="ChEBI" id="CHEBI:58017"/>
    </ligand>
</feature>
<evidence type="ECO:0000256" key="4">
    <source>
        <dbReference type="ARBA" id="ARBA00022679"/>
    </source>
</evidence>
<feature type="compositionally biased region" description="Low complexity" evidence="10">
    <location>
        <begin position="37"/>
        <end position="50"/>
    </location>
</feature>
<comment type="pathway">
    <text evidence="1 9">Amino-acid biosynthesis; L-tryptophan biosynthesis; L-tryptophan from chorismate: step 2/5.</text>
</comment>
<dbReference type="GO" id="GO:0004048">
    <property type="term" value="F:anthranilate phosphoribosyltransferase activity"/>
    <property type="evidence" value="ECO:0007669"/>
    <property type="project" value="UniProtKB-UniRule"/>
</dbReference>
<evidence type="ECO:0000256" key="9">
    <source>
        <dbReference type="HAMAP-Rule" id="MF_00211"/>
    </source>
</evidence>
<comment type="similarity">
    <text evidence="8">In the C-terminal section; belongs to the anthranilate phosphoribosyltransferase family.</text>
</comment>
<protein>
    <recommendedName>
        <fullName evidence="9">Anthranilate phosphoribosyltransferase</fullName>
        <ecNumber evidence="9">2.4.2.18</ecNumber>
    </recommendedName>
</protein>
<comment type="catalytic activity">
    <reaction evidence="7 9">
        <text>N-(5-phospho-beta-D-ribosyl)anthranilate + diphosphate = 5-phospho-alpha-D-ribose 1-diphosphate + anthranilate</text>
        <dbReference type="Rhea" id="RHEA:11768"/>
        <dbReference type="ChEBI" id="CHEBI:16567"/>
        <dbReference type="ChEBI" id="CHEBI:18277"/>
        <dbReference type="ChEBI" id="CHEBI:33019"/>
        <dbReference type="ChEBI" id="CHEBI:58017"/>
        <dbReference type="EC" id="2.4.2.18"/>
    </reaction>
</comment>
<dbReference type="UniPathway" id="UPA00035">
    <property type="reaction ID" value="UER00041"/>
</dbReference>
<keyword evidence="5 9" id="KW-0822">Tryptophan biosynthesis</keyword>
<gene>
    <name evidence="9 13" type="primary">trpD</name>
    <name evidence="13" type="ORF">EAH86_08060</name>
</gene>
<feature type="domain" description="Glycosyl transferase family 3 N-terminal" evidence="12">
    <location>
        <begin position="137"/>
        <end position="198"/>
    </location>
</feature>